<evidence type="ECO:0000259" key="5">
    <source>
        <dbReference type="PROSITE" id="PS51736"/>
    </source>
</evidence>
<reference evidence="6 8" key="1">
    <citation type="submission" date="2015-03" db="EMBL/GenBank/DDBJ databases">
        <title>Genomic characterization of Dehalococcoides mccartyi strain 11a5, an unusal plasmid-containing chloroethene dechlorinator.</title>
        <authorList>
            <person name="Zhao S."/>
            <person name="Ding C."/>
            <person name="He J."/>
        </authorList>
    </citation>
    <scope>NUCLEOTIDE SEQUENCE [LARGE SCALE GENOMIC DNA]</scope>
    <source>
        <strain evidence="6 8">11a5</strain>
    </source>
</reference>
<keyword evidence="1" id="KW-0229">DNA integration</keyword>
<dbReference type="Gene3D" id="3.40.50.1390">
    <property type="entry name" value="Resolvase, N-terminal catalytic domain"/>
    <property type="match status" value="1"/>
</dbReference>
<dbReference type="PROSITE" id="PS51736">
    <property type="entry name" value="RECOMBINASES_3"/>
    <property type="match status" value="1"/>
</dbReference>
<sequence>MHPEGIIKMTECKRAVAYVRVSSASQVEGYSLDAQERTRPESV</sequence>
<keyword evidence="3" id="KW-0233">DNA recombination</keyword>
<proteinExistence type="predicted"/>
<reference evidence="7 9" key="2">
    <citation type="submission" date="2018-05" db="EMBL/GenBank/DDBJ databases">
        <title>Draft genome sequences of Dehalococcoides mccartyi strains RC and KS.</title>
        <authorList>
            <person name="Higgins S.A."/>
            <person name="Padilla-Crespo E."/>
            <person name="Loeffler F.E."/>
        </authorList>
    </citation>
    <scope>NUCLEOTIDE SEQUENCE [LARGE SCALE GENOMIC DNA]</scope>
    <source>
        <strain evidence="7 9">RC</strain>
    </source>
</reference>
<evidence type="ECO:0000256" key="1">
    <source>
        <dbReference type="ARBA" id="ARBA00022908"/>
    </source>
</evidence>
<feature type="active site" description="O-(5'-phospho-DNA)-serine intermediate" evidence="4">
    <location>
        <position position="22"/>
    </location>
</feature>
<dbReference type="GO" id="GO:0003677">
    <property type="term" value="F:DNA binding"/>
    <property type="evidence" value="ECO:0007669"/>
    <property type="project" value="UniProtKB-KW"/>
</dbReference>
<dbReference type="PROSITE" id="PS00397">
    <property type="entry name" value="RECOMBINASES_1"/>
    <property type="match status" value="1"/>
</dbReference>
<name>A0A142VDA4_9CHLR</name>
<dbReference type="InterPro" id="IPR036162">
    <property type="entry name" value="Resolvase-like_N_sf"/>
</dbReference>
<evidence type="ECO:0000313" key="7">
    <source>
        <dbReference type="EMBL" id="RAL68926.1"/>
    </source>
</evidence>
<evidence type="ECO:0000256" key="2">
    <source>
        <dbReference type="ARBA" id="ARBA00023125"/>
    </source>
</evidence>
<evidence type="ECO:0000313" key="8">
    <source>
        <dbReference type="Proteomes" id="UP000076394"/>
    </source>
</evidence>
<dbReference type="InterPro" id="IPR006119">
    <property type="entry name" value="Resolv_N"/>
</dbReference>
<dbReference type="AlphaFoldDB" id="A0A142VDA4"/>
<keyword evidence="2" id="KW-0238">DNA-binding</keyword>
<dbReference type="EMBL" id="QGLC01000018">
    <property type="protein sequence ID" value="RAL68926.1"/>
    <property type="molecule type" value="Genomic_DNA"/>
</dbReference>
<accession>A0A142VDA4</accession>
<gene>
    <name evidence="7" type="ORF">C1G87_1400</name>
    <name evidence="6" type="ORF">Dm11a5_1359</name>
</gene>
<dbReference type="PATRIC" id="fig|61435.8.peg.1352"/>
<dbReference type="Proteomes" id="UP000249146">
    <property type="component" value="Unassembled WGS sequence"/>
</dbReference>
<protein>
    <submittedName>
        <fullName evidence="6">Recombinase-domain containing protein</fullName>
    </submittedName>
</protein>
<evidence type="ECO:0000313" key="9">
    <source>
        <dbReference type="Proteomes" id="UP000249146"/>
    </source>
</evidence>
<feature type="domain" description="Resolvase/invertase-type recombinase catalytic" evidence="5">
    <location>
        <begin position="14"/>
        <end position="43"/>
    </location>
</feature>
<organism evidence="6 8">
    <name type="scientific">Dehalococcoides mccartyi</name>
    <dbReference type="NCBI Taxonomy" id="61435"/>
    <lineage>
        <taxon>Bacteria</taxon>
        <taxon>Bacillati</taxon>
        <taxon>Chloroflexota</taxon>
        <taxon>Dehalococcoidia</taxon>
        <taxon>Dehalococcoidales</taxon>
        <taxon>Dehalococcoidaceae</taxon>
        <taxon>Dehalococcoides</taxon>
    </lineage>
</organism>
<dbReference type="InterPro" id="IPR006118">
    <property type="entry name" value="Recombinase_CS"/>
</dbReference>
<dbReference type="EMBL" id="CP011127">
    <property type="protein sequence ID" value="AMU87185.1"/>
    <property type="molecule type" value="Genomic_DNA"/>
</dbReference>
<dbReference type="GO" id="GO:0015074">
    <property type="term" value="P:DNA integration"/>
    <property type="evidence" value="ECO:0007669"/>
    <property type="project" value="UniProtKB-KW"/>
</dbReference>
<evidence type="ECO:0000313" key="6">
    <source>
        <dbReference type="EMBL" id="AMU87185.1"/>
    </source>
</evidence>
<dbReference type="Proteomes" id="UP000076394">
    <property type="component" value="Chromosome"/>
</dbReference>
<evidence type="ECO:0000256" key="4">
    <source>
        <dbReference type="PROSITE-ProRule" id="PRU10137"/>
    </source>
</evidence>
<dbReference type="GO" id="GO:0000150">
    <property type="term" value="F:DNA strand exchange activity"/>
    <property type="evidence" value="ECO:0007669"/>
    <property type="project" value="InterPro"/>
</dbReference>
<evidence type="ECO:0000256" key="3">
    <source>
        <dbReference type="ARBA" id="ARBA00023172"/>
    </source>
</evidence>